<reference evidence="8 9" key="1">
    <citation type="journal article" date="2018" name="MBio">
        <title>Comparative Genomics Reveals the Core Gene Toolbox for the Fungus-Insect Symbiosis.</title>
        <authorList>
            <person name="Wang Y."/>
            <person name="Stata M."/>
            <person name="Wang W."/>
            <person name="Stajich J.E."/>
            <person name="White M.M."/>
            <person name="Moncalvo J.M."/>
        </authorList>
    </citation>
    <scope>NUCLEOTIDE SEQUENCE [LARGE SCALE GENOMIC DNA]</scope>
    <source>
        <strain evidence="8 9">SWE-8-4</strain>
    </source>
</reference>
<feature type="transmembrane region" description="Helical" evidence="7">
    <location>
        <begin position="204"/>
        <end position="226"/>
    </location>
</feature>
<feature type="transmembrane region" description="Helical" evidence="7">
    <location>
        <begin position="169"/>
        <end position="189"/>
    </location>
</feature>
<evidence type="ECO:0000313" key="9">
    <source>
        <dbReference type="Proteomes" id="UP000245383"/>
    </source>
</evidence>
<dbReference type="Proteomes" id="UP000245383">
    <property type="component" value="Unassembled WGS sequence"/>
</dbReference>
<comment type="similarity">
    <text evidence="2">Belongs to the SLC35F solute transporter family.</text>
</comment>
<feature type="transmembrane region" description="Helical" evidence="7">
    <location>
        <begin position="49"/>
        <end position="66"/>
    </location>
</feature>
<dbReference type="InterPro" id="IPR052221">
    <property type="entry name" value="SLC35F_Transporter"/>
</dbReference>
<dbReference type="InterPro" id="IPR009262">
    <property type="entry name" value="SLC35_F1/F2/F6"/>
</dbReference>
<keyword evidence="4 7" id="KW-0812">Transmembrane</keyword>
<dbReference type="PANTHER" id="PTHR14233">
    <property type="entry name" value="DUF914-RELATED"/>
    <property type="match status" value="1"/>
</dbReference>
<organism evidence="8 9">
    <name type="scientific">Smittium simulii</name>
    <dbReference type="NCBI Taxonomy" id="133385"/>
    <lineage>
        <taxon>Eukaryota</taxon>
        <taxon>Fungi</taxon>
        <taxon>Fungi incertae sedis</taxon>
        <taxon>Zoopagomycota</taxon>
        <taxon>Kickxellomycotina</taxon>
        <taxon>Harpellomycetes</taxon>
        <taxon>Harpellales</taxon>
        <taxon>Legeriomycetaceae</taxon>
        <taxon>Smittium</taxon>
    </lineage>
</organism>
<evidence type="ECO:0000256" key="4">
    <source>
        <dbReference type="ARBA" id="ARBA00022692"/>
    </source>
</evidence>
<keyword evidence="5 7" id="KW-1133">Transmembrane helix</keyword>
<dbReference type="GO" id="GO:0022857">
    <property type="term" value="F:transmembrane transporter activity"/>
    <property type="evidence" value="ECO:0007669"/>
    <property type="project" value="InterPro"/>
</dbReference>
<accession>A0A2T9Y2Z0</accession>
<sequence>MENPKNNISHIVKSVILSQIVSLCVSGASSLTTSLTNKKKHFIPASQSFFLYFMLMVVYLSYAMIKNRNGTIDSFKKIWYWYFLLALVDVEGNYFVVKAYEYTSLLHASLLDEWTLPSFLMVWDNNKSSSSTFTPKNMLKGDIFMIIGATCYAVSNILLEYIVRKQPIFEALGFLGLFGTLIDGIQIAALERKKLSNIVWDGEIISYIAGFTILIFIQYSLIPILIRQSSATFVSLALITADIYILFIGIFAFGYKASDIYIYAFVFILAGLVMFNLVPPIIPKHLPQYRGFTDRKSSHPFLDHP</sequence>
<evidence type="ECO:0000256" key="7">
    <source>
        <dbReference type="SAM" id="Phobius"/>
    </source>
</evidence>
<dbReference type="GO" id="GO:0016020">
    <property type="term" value="C:membrane"/>
    <property type="evidence" value="ECO:0007669"/>
    <property type="project" value="UniProtKB-SubCell"/>
</dbReference>
<evidence type="ECO:0000256" key="2">
    <source>
        <dbReference type="ARBA" id="ARBA00007863"/>
    </source>
</evidence>
<dbReference type="PANTHER" id="PTHR14233:SF4">
    <property type="entry name" value="SOLUTE CARRIER FAMILY 35 MEMBER F2"/>
    <property type="match status" value="1"/>
</dbReference>
<protein>
    <submittedName>
        <fullName evidence="8">Uncharacterized protein</fullName>
    </submittedName>
</protein>
<feature type="transmembrane region" description="Helical" evidence="7">
    <location>
        <begin position="78"/>
        <end position="97"/>
    </location>
</feature>
<feature type="transmembrane region" description="Helical" evidence="7">
    <location>
        <begin position="260"/>
        <end position="282"/>
    </location>
</feature>
<dbReference type="STRING" id="133385.A0A2T9Y2Z0"/>
<comment type="subcellular location">
    <subcellularLocation>
        <location evidence="1">Membrane</location>
        <topology evidence="1">Multi-pass membrane protein</topology>
    </subcellularLocation>
</comment>
<dbReference type="OrthoDB" id="429955at2759"/>
<comment type="caution">
    <text evidence="8">The sequence shown here is derived from an EMBL/GenBank/DDBJ whole genome shotgun (WGS) entry which is preliminary data.</text>
</comment>
<feature type="transmembrane region" description="Helical" evidence="7">
    <location>
        <begin position="233"/>
        <end position="254"/>
    </location>
</feature>
<keyword evidence="3" id="KW-0813">Transport</keyword>
<gene>
    <name evidence="8" type="ORF">BB561_006590</name>
</gene>
<evidence type="ECO:0000256" key="3">
    <source>
        <dbReference type="ARBA" id="ARBA00022448"/>
    </source>
</evidence>
<name>A0A2T9Y2Z0_9FUNG</name>
<keyword evidence="6 7" id="KW-0472">Membrane</keyword>
<dbReference type="Pfam" id="PF06027">
    <property type="entry name" value="SLC35F"/>
    <property type="match status" value="2"/>
</dbReference>
<keyword evidence="9" id="KW-1185">Reference proteome</keyword>
<evidence type="ECO:0000256" key="6">
    <source>
        <dbReference type="ARBA" id="ARBA00023136"/>
    </source>
</evidence>
<evidence type="ECO:0000256" key="1">
    <source>
        <dbReference type="ARBA" id="ARBA00004141"/>
    </source>
</evidence>
<proteinExistence type="inferred from homology"/>
<evidence type="ECO:0000256" key="5">
    <source>
        <dbReference type="ARBA" id="ARBA00022989"/>
    </source>
</evidence>
<dbReference type="AlphaFoldDB" id="A0A2T9Y2Z0"/>
<feature type="transmembrane region" description="Helical" evidence="7">
    <location>
        <begin position="143"/>
        <end position="162"/>
    </location>
</feature>
<dbReference type="EMBL" id="MBFR01000618">
    <property type="protein sequence ID" value="PVU86712.1"/>
    <property type="molecule type" value="Genomic_DNA"/>
</dbReference>
<evidence type="ECO:0000313" key="8">
    <source>
        <dbReference type="EMBL" id="PVU86712.1"/>
    </source>
</evidence>